<dbReference type="EMBL" id="GBRH01259180">
    <property type="protein sequence ID" value="JAD38715.1"/>
    <property type="molecule type" value="Transcribed_RNA"/>
</dbReference>
<proteinExistence type="predicted"/>
<organism evidence="1">
    <name type="scientific">Arundo donax</name>
    <name type="common">Giant reed</name>
    <name type="synonym">Donax arundinaceus</name>
    <dbReference type="NCBI Taxonomy" id="35708"/>
    <lineage>
        <taxon>Eukaryota</taxon>
        <taxon>Viridiplantae</taxon>
        <taxon>Streptophyta</taxon>
        <taxon>Embryophyta</taxon>
        <taxon>Tracheophyta</taxon>
        <taxon>Spermatophyta</taxon>
        <taxon>Magnoliopsida</taxon>
        <taxon>Liliopsida</taxon>
        <taxon>Poales</taxon>
        <taxon>Poaceae</taxon>
        <taxon>PACMAD clade</taxon>
        <taxon>Arundinoideae</taxon>
        <taxon>Arundineae</taxon>
        <taxon>Arundo</taxon>
    </lineage>
</organism>
<evidence type="ECO:0000313" key="1">
    <source>
        <dbReference type="EMBL" id="JAD38715.1"/>
    </source>
</evidence>
<reference evidence="1" key="1">
    <citation type="submission" date="2014-09" db="EMBL/GenBank/DDBJ databases">
        <authorList>
            <person name="Magalhaes I.L.F."/>
            <person name="Oliveira U."/>
            <person name="Santos F.R."/>
            <person name="Vidigal T.H.D.A."/>
            <person name="Brescovit A.D."/>
            <person name="Santos A.J."/>
        </authorList>
    </citation>
    <scope>NUCLEOTIDE SEQUENCE</scope>
    <source>
        <tissue evidence="1">Shoot tissue taken approximately 20 cm above the soil surface</tissue>
    </source>
</reference>
<name>A0A0A8ZPP1_ARUDO</name>
<accession>A0A0A8ZPP1</accession>
<dbReference type="AlphaFoldDB" id="A0A0A8ZPP1"/>
<reference evidence="1" key="2">
    <citation type="journal article" date="2015" name="Data Brief">
        <title>Shoot transcriptome of the giant reed, Arundo donax.</title>
        <authorList>
            <person name="Barrero R.A."/>
            <person name="Guerrero F.D."/>
            <person name="Moolhuijzen P."/>
            <person name="Goolsby J.A."/>
            <person name="Tidwell J."/>
            <person name="Bellgard S.E."/>
            <person name="Bellgard M.I."/>
        </authorList>
    </citation>
    <scope>NUCLEOTIDE SEQUENCE</scope>
    <source>
        <tissue evidence="1">Shoot tissue taken approximately 20 cm above the soil surface</tissue>
    </source>
</reference>
<protein>
    <submittedName>
        <fullName evidence="1">Uncharacterized protein</fullName>
    </submittedName>
</protein>
<sequence>MKSKLKSRDPNDWVIAVDTRDKKLESCALFCQKGVFRSPPPAM</sequence>